<keyword evidence="2" id="KW-1185">Reference proteome</keyword>
<proteinExistence type="predicted"/>
<organism evidence="1 2">
    <name type="scientific">Camellia lanceoleosa</name>
    <dbReference type="NCBI Taxonomy" id="1840588"/>
    <lineage>
        <taxon>Eukaryota</taxon>
        <taxon>Viridiplantae</taxon>
        <taxon>Streptophyta</taxon>
        <taxon>Embryophyta</taxon>
        <taxon>Tracheophyta</taxon>
        <taxon>Spermatophyta</taxon>
        <taxon>Magnoliopsida</taxon>
        <taxon>eudicotyledons</taxon>
        <taxon>Gunneridae</taxon>
        <taxon>Pentapetalae</taxon>
        <taxon>asterids</taxon>
        <taxon>Ericales</taxon>
        <taxon>Theaceae</taxon>
        <taxon>Camellia</taxon>
    </lineage>
</organism>
<dbReference type="Proteomes" id="UP001060215">
    <property type="component" value="Chromosome 4"/>
</dbReference>
<protein>
    <submittedName>
        <fullName evidence="1">Cellulose synthase-like protein E6</fullName>
    </submittedName>
</protein>
<evidence type="ECO:0000313" key="2">
    <source>
        <dbReference type="Proteomes" id="UP001060215"/>
    </source>
</evidence>
<sequence length="212" mass="24339">MGFTRYKGFKEGHKRILVATDYECYFGNDEEKEFYRIQWHAVPCCLLSHLKVIEIDNFRGRENDLLLVEYFLKNAKILIDGRKLSAVDDDGHQLPTLVYLATEKRPQCPHNFKAGSMNALIRVSSEISNAPIILNLDCDMYSNDSDAIKRLYASSWMKNMATIPRELKNSVCDTKKDRTIHELEEGSKILANCSYEKGTQWGKECPHKEAPA</sequence>
<accession>A0ACC0HWB7</accession>
<gene>
    <name evidence="1" type="ORF">LOK49_LG05G03484</name>
</gene>
<reference evidence="1 2" key="1">
    <citation type="journal article" date="2022" name="Plant J.">
        <title>Chromosome-level genome of Camellia lanceoleosa provides a valuable resource for understanding genome evolution and self-incompatibility.</title>
        <authorList>
            <person name="Gong W."/>
            <person name="Xiao S."/>
            <person name="Wang L."/>
            <person name="Liao Z."/>
            <person name="Chang Y."/>
            <person name="Mo W."/>
            <person name="Hu G."/>
            <person name="Li W."/>
            <person name="Zhao G."/>
            <person name="Zhu H."/>
            <person name="Hu X."/>
            <person name="Ji K."/>
            <person name="Xiang X."/>
            <person name="Song Q."/>
            <person name="Yuan D."/>
            <person name="Jin S."/>
            <person name="Zhang L."/>
        </authorList>
    </citation>
    <scope>NUCLEOTIDE SEQUENCE [LARGE SCALE GENOMIC DNA]</scope>
    <source>
        <strain evidence="1">SQ_2022a</strain>
    </source>
</reference>
<name>A0ACC0HWB7_9ERIC</name>
<comment type="caution">
    <text evidence="1">The sequence shown here is derived from an EMBL/GenBank/DDBJ whole genome shotgun (WGS) entry which is preliminary data.</text>
</comment>
<evidence type="ECO:0000313" key="1">
    <source>
        <dbReference type="EMBL" id="KAI8016356.1"/>
    </source>
</evidence>
<dbReference type="EMBL" id="CM045761">
    <property type="protein sequence ID" value="KAI8016356.1"/>
    <property type="molecule type" value="Genomic_DNA"/>
</dbReference>